<protein>
    <submittedName>
        <fullName evidence="1">Uncharacterized protein</fullName>
    </submittedName>
</protein>
<dbReference type="EMBL" id="CP017831">
    <property type="protein sequence ID" value="AOZ96903.1"/>
    <property type="molecule type" value="Genomic_DNA"/>
</dbReference>
<reference evidence="2" key="1">
    <citation type="submission" date="2016-10" db="EMBL/GenBank/DDBJ databases">
        <title>The complete genome sequence of the rumen bacterium Butyrivibrio hungatei MB2003.</title>
        <authorList>
            <person name="Palevich N."/>
            <person name="Kelly W.J."/>
            <person name="Leahy S.C."/>
            <person name="Altermann E."/>
            <person name="Rakonjac J."/>
            <person name="Attwood G.T."/>
        </authorList>
    </citation>
    <scope>NUCLEOTIDE SEQUENCE [LARGE SCALE GENOMIC DNA]</scope>
    <source>
        <strain evidence="2">MB2003</strain>
    </source>
</reference>
<keyword evidence="2" id="KW-1185">Reference proteome</keyword>
<name>A0A1D9P330_9FIRM</name>
<evidence type="ECO:0000313" key="2">
    <source>
        <dbReference type="Proteomes" id="UP000179284"/>
    </source>
</evidence>
<dbReference type="RefSeq" id="WP_071176559.1">
    <property type="nucleotide sequence ID" value="NZ_CP017831.1"/>
</dbReference>
<accession>A0A1D9P330</accession>
<dbReference type="KEGG" id="bhu:bhn_I1870"/>
<dbReference type="Proteomes" id="UP000179284">
    <property type="component" value="Chromosome I"/>
</dbReference>
<evidence type="ECO:0000313" key="1">
    <source>
        <dbReference type="EMBL" id="AOZ96903.1"/>
    </source>
</evidence>
<dbReference type="AlphaFoldDB" id="A0A1D9P330"/>
<organism evidence="1 2">
    <name type="scientific">Butyrivibrio hungatei</name>
    <dbReference type="NCBI Taxonomy" id="185008"/>
    <lineage>
        <taxon>Bacteria</taxon>
        <taxon>Bacillati</taxon>
        <taxon>Bacillota</taxon>
        <taxon>Clostridia</taxon>
        <taxon>Lachnospirales</taxon>
        <taxon>Lachnospiraceae</taxon>
        <taxon>Butyrivibrio</taxon>
    </lineage>
</organism>
<gene>
    <name evidence="1" type="ORF">bhn_I1870</name>
</gene>
<sequence length="108" mass="12336">MGKSVKISESDMATLAEEFTTCREKAREMYFSLDNMKTNLVDEVYAGLTTTCLRCSLENMRDQALELYCVYESLRMYVEAVLEDFKKVDEDGGEDIEKNVANAQQSAY</sequence>
<proteinExistence type="predicted"/>